<comment type="caution">
    <text evidence="6">The sequence shown here is derived from an EMBL/GenBank/DDBJ whole genome shotgun (WGS) entry which is preliminary data.</text>
</comment>
<organism evidence="6 7">
    <name type="scientific">Heliorestis acidaminivorans</name>
    <dbReference type="NCBI Taxonomy" id="553427"/>
    <lineage>
        <taxon>Bacteria</taxon>
        <taxon>Bacillati</taxon>
        <taxon>Bacillota</taxon>
        <taxon>Clostridia</taxon>
        <taxon>Eubacteriales</taxon>
        <taxon>Heliobacteriaceae</taxon>
        <taxon>Heliorestis</taxon>
    </lineage>
</organism>
<dbReference type="SUPFAM" id="SSF50341">
    <property type="entry name" value="CheW-like"/>
    <property type="match status" value="1"/>
</dbReference>
<dbReference type="InterPro" id="IPR039315">
    <property type="entry name" value="CheW"/>
</dbReference>
<evidence type="ECO:0000256" key="2">
    <source>
        <dbReference type="ARBA" id="ARBA00021483"/>
    </source>
</evidence>
<dbReference type="GO" id="GO:0007165">
    <property type="term" value="P:signal transduction"/>
    <property type="evidence" value="ECO:0007669"/>
    <property type="project" value="InterPro"/>
</dbReference>
<keyword evidence="7" id="KW-1185">Reference proteome</keyword>
<dbReference type="Proteomes" id="UP000468766">
    <property type="component" value="Unassembled WGS sequence"/>
</dbReference>
<dbReference type="EMBL" id="WBXO01000001">
    <property type="protein sequence ID" value="KAB2954377.1"/>
    <property type="molecule type" value="Genomic_DNA"/>
</dbReference>
<evidence type="ECO:0000259" key="5">
    <source>
        <dbReference type="PROSITE" id="PS50851"/>
    </source>
</evidence>
<evidence type="ECO:0000256" key="3">
    <source>
        <dbReference type="ARBA" id="ARBA00022490"/>
    </source>
</evidence>
<dbReference type="InterPro" id="IPR036061">
    <property type="entry name" value="CheW-like_dom_sf"/>
</dbReference>
<dbReference type="RefSeq" id="WP_151617823.1">
    <property type="nucleotide sequence ID" value="NZ_WBXO01000001.1"/>
</dbReference>
<evidence type="ECO:0000313" key="7">
    <source>
        <dbReference type="Proteomes" id="UP000468766"/>
    </source>
</evidence>
<accession>A0A6I0F6C1</accession>
<dbReference type="PANTHER" id="PTHR22617">
    <property type="entry name" value="CHEMOTAXIS SENSOR HISTIDINE KINASE-RELATED"/>
    <property type="match status" value="1"/>
</dbReference>
<comment type="subcellular location">
    <subcellularLocation>
        <location evidence="1">Cytoplasm</location>
    </subcellularLocation>
</comment>
<keyword evidence="4" id="KW-0145">Chemotaxis</keyword>
<sequence>MDRVDFYDESQLVAFTLDGEEYAINIHYVQEINRLLNITRVPKAPFYVEGVINLRGNVVPVIDLRKRFSLSPRETTDRTRIIIVKVKDITVGIIVDGVSEVIGLANGNIEPPPGLQGSLEQEFIYGVGKIDERLLILINIEKVLAIESVEDKE</sequence>
<dbReference type="PANTHER" id="PTHR22617:SF23">
    <property type="entry name" value="CHEMOTAXIS PROTEIN CHEW"/>
    <property type="match status" value="1"/>
</dbReference>
<evidence type="ECO:0000256" key="1">
    <source>
        <dbReference type="ARBA" id="ARBA00004496"/>
    </source>
</evidence>
<dbReference type="GO" id="GO:0006935">
    <property type="term" value="P:chemotaxis"/>
    <property type="evidence" value="ECO:0007669"/>
    <property type="project" value="UniProtKB-KW"/>
</dbReference>
<dbReference type="CDD" id="cd00732">
    <property type="entry name" value="CheW"/>
    <property type="match status" value="1"/>
</dbReference>
<proteinExistence type="predicted"/>
<gene>
    <name evidence="6" type="ORF">F9B85_01430</name>
</gene>
<name>A0A6I0F6C1_9FIRM</name>
<dbReference type="PROSITE" id="PS50851">
    <property type="entry name" value="CHEW"/>
    <property type="match status" value="1"/>
</dbReference>
<dbReference type="FunFam" id="2.40.50.180:FF:000002">
    <property type="entry name" value="Chemotaxis protein CheW"/>
    <property type="match status" value="1"/>
</dbReference>
<dbReference type="OrthoDB" id="9794382at2"/>
<reference evidence="6 7" key="1">
    <citation type="submission" date="2019-10" db="EMBL/GenBank/DDBJ databases">
        <title>Whole-genome sequence of the extremophile Heliorestis acidaminivorans DSM 24790.</title>
        <authorList>
            <person name="Kyndt J.A."/>
            <person name="Meyer T.E."/>
        </authorList>
    </citation>
    <scope>NUCLEOTIDE SEQUENCE [LARGE SCALE GENOMIC DNA]</scope>
    <source>
        <strain evidence="6 7">DSM 24790</strain>
    </source>
</reference>
<keyword evidence="3" id="KW-0963">Cytoplasm</keyword>
<dbReference type="Gene3D" id="2.30.30.40">
    <property type="entry name" value="SH3 Domains"/>
    <property type="match status" value="1"/>
</dbReference>
<dbReference type="Pfam" id="PF01584">
    <property type="entry name" value="CheW"/>
    <property type="match status" value="1"/>
</dbReference>
<dbReference type="AlphaFoldDB" id="A0A6I0F6C1"/>
<evidence type="ECO:0000313" key="6">
    <source>
        <dbReference type="EMBL" id="KAB2954377.1"/>
    </source>
</evidence>
<evidence type="ECO:0000256" key="4">
    <source>
        <dbReference type="ARBA" id="ARBA00022500"/>
    </source>
</evidence>
<feature type="domain" description="CheW-like" evidence="5">
    <location>
        <begin position="9"/>
        <end position="149"/>
    </location>
</feature>
<dbReference type="GO" id="GO:0005829">
    <property type="term" value="C:cytosol"/>
    <property type="evidence" value="ECO:0007669"/>
    <property type="project" value="TreeGrafter"/>
</dbReference>
<dbReference type="Gene3D" id="2.40.50.180">
    <property type="entry name" value="CheA-289, Domain 4"/>
    <property type="match status" value="1"/>
</dbReference>
<dbReference type="SMART" id="SM00260">
    <property type="entry name" value="CheW"/>
    <property type="match status" value="1"/>
</dbReference>
<dbReference type="InterPro" id="IPR002545">
    <property type="entry name" value="CheW-lke_dom"/>
</dbReference>
<protein>
    <recommendedName>
        <fullName evidence="2">Chemotaxis protein CheW</fullName>
    </recommendedName>
</protein>